<dbReference type="InterPro" id="IPR031303">
    <property type="entry name" value="C5_meth_CS"/>
</dbReference>
<protein>
    <recommendedName>
        <fullName evidence="6">Cytosine-specific methyltransferase</fullName>
        <ecNumber evidence="6">2.1.1.37</ecNumber>
    </recommendedName>
</protein>
<comment type="caution">
    <text evidence="8">The sequence shown here is derived from an EMBL/GenBank/DDBJ whole genome shotgun (WGS) entry which is preliminary data.</text>
</comment>
<dbReference type="InterPro" id="IPR029063">
    <property type="entry name" value="SAM-dependent_MTases_sf"/>
</dbReference>
<keyword evidence="9" id="KW-1185">Reference proteome</keyword>
<dbReference type="PANTHER" id="PTHR46098">
    <property type="entry name" value="TRNA (CYTOSINE(38)-C(5))-METHYLTRANSFERASE"/>
    <property type="match status" value="1"/>
</dbReference>
<evidence type="ECO:0000256" key="2">
    <source>
        <dbReference type="ARBA" id="ARBA00022679"/>
    </source>
</evidence>
<dbReference type="PROSITE" id="PS51679">
    <property type="entry name" value="SAM_MT_C5"/>
    <property type="match status" value="1"/>
</dbReference>
<dbReference type="Pfam" id="PF00145">
    <property type="entry name" value="DNA_methylase"/>
    <property type="match status" value="1"/>
</dbReference>
<comment type="similarity">
    <text evidence="4 5">Belongs to the class I-like SAM-binding methyltransferase superfamily. C5-methyltransferase family.</text>
</comment>
<proteinExistence type="inferred from homology"/>
<dbReference type="GO" id="GO:0003886">
    <property type="term" value="F:DNA (cytosine-5-)-methyltransferase activity"/>
    <property type="evidence" value="ECO:0007669"/>
    <property type="project" value="UniProtKB-EC"/>
</dbReference>
<feature type="region of interest" description="Disordered" evidence="7">
    <location>
        <begin position="1"/>
        <end position="36"/>
    </location>
</feature>
<dbReference type="PROSITE" id="PS00095">
    <property type="entry name" value="C5_MTASE_2"/>
    <property type="match status" value="1"/>
</dbReference>
<dbReference type="SUPFAM" id="SSF53335">
    <property type="entry name" value="S-adenosyl-L-methionine-dependent methyltransferases"/>
    <property type="match status" value="1"/>
</dbReference>
<keyword evidence="1 4" id="KW-0489">Methyltransferase</keyword>
<dbReference type="PANTHER" id="PTHR46098:SF1">
    <property type="entry name" value="TRNA (CYTOSINE(38)-C(5))-METHYLTRANSFERASE"/>
    <property type="match status" value="1"/>
</dbReference>
<reference evidence="8 9" key="1">
    <citation type="submission" date="2024-10" db="EMBL/GenBank/DDBJ databases">
        <title>Updated reference genomes for cyclostephanoid diatoms.</title>
        <authorList>
            <person name="Roberts W.R."/>
            <person name="Alverson A.J."/>
        </authorList>
    </citation>
    <scope>NUCLEOTIDE SEQUENCE [LARGE SCALE GENOMIC DNA]</scope>
    <source>
        <strain evidence="8 9">AJA010-31</strain>
    </source>
</reference>
<dbReference type="Gene3D" id="3.90.120.10">
    <property type="entry name" value="DNA Methylase, subunit A, domain 2"/>
    <property type="match status" value="1"/>
</dbReference>
<dbReference type="NCBIfam" id="TIGR00675">
    <property type="entry name" value="dcm"/>
    <property type="match status" value="1"/>
</dbReference>
<dbReference type="EC" id="2.1.1.37" evidence="6"/>
<dbReference type="EMBL" id="JALLPJ020001212">
    <property type="protein sequence ID" value="KAL3774029.1"/>
    <property type="molecule type" value="Genomic_DNA"/>
</dbReference>
<dbReference type="GO" id="GO:0032259">
    <property type="term" value="P:methylation"/>
    <property type="evidence" value="ECO:0007669"/>
    <property type="project" value="UniProtKB-KW"/>
</dbReference>
<dbReference type="PRINTS" id="PR00105">
    <property type="entry name" value="C5METTRFRASE"/>
</dbReference>
<evidence type="ECO:0000256" key="1">
    <source>
        <dbReference type="ARBA" id="ARBA00022603"/>
    </source>
</evidence>
<sequence>MMLSSTSKHDSSSDGDRSKRAKHNNHEEISTPTHHPSIMCLKGRQYVDSINEPLPKEYVLHLPPRLTKSAYQTLISTDCVARPWHLEGRYGSRTHVVEKGVINGIPIIVDQKGTKEKALQSEELKQLMETEDVNVVEKEFVRNHRTRLDIPEFDATMHPELKPEGYEVPPISPKPLIKQSKSEALFTYAELFGGIGGFGVALDALGGICVFYSEIEERCRETYVLNFNTPPDCIHGDICKVPDTEFPKDLDMLVGGFPCQPFSKLGEQPGFDCHKGRGQLFLEIVRLLGVSRPRCFLLENVPGLQEMKEELEAILKALREAGYYVKAEICSARGLVATKRKRLFFAGIRNDLVPKEGAAEDLANKDGVFFQFPYIPDLKLCCHDILDYEELPQPELEILRVSSASWNQLNNNKRWRPHHLAWPNAHCEPLTSHYGNSVGRGESQLVPSCSPYPPRRFSVRETARIMGFPNSFVFCPIRTEQQQGEMAHRKEGYRMCGNAVCPPLIAALAGSVLAAAAVEESKDECWTTKGRRIAVDLACAAIRGSQAKLPAGSIVWMEQKKPDDII</sequence>
<gene>
    <name evidence="8" type="ORF">ACHAWO_002772</name>
</gene>
<evidence type="ECO:0000256" key="7">
    <source>
        <dbReference type="SAM" id="MobiDB-lite"/>
    </source>
</evidence>
<dbReference type="InterPro" id="IPR050750">
    <property type="entry name" value="C5-MTase"/>
</dbReference>
<evidence type="ECO:0000256" key="3">
    <source>
        <dbReference type="ARBA" id="ARBA00022691"/>
    </source>
</evidence>
<evidence type="ECO:0000256" key="4">
    <source>
        <dbReference type="PROSITE-ProRule" id="PRU01016"/>
    </source>
</evidence>
<comment type="catalytic activity">
    <reaction evidence="6">
        <text>a 2'-deoxycytidine in DNA + S-adenosyl-L-methionine = a 5-methyl-2'-deoxycytidine in DNA + S-adenosyl-L-homocysteine + H(+)</text>
        <dbReference type="Rhea" id="RHEA:13681"/>
        <dbReference type="Rhea" id="RHEA-COMP:11369"/>
        <dbReference type="Rhea" id="RHEA-COMP:11370"/>
        <dbReference type="ChEBI" id="CHEBI:15378"/>
        <dbReference type="ChEBI" id="CHEBI:57856"/>
        <dbReference type="ChEBI" id="CHEBI:59789"/>
        <dbReference type="ChEBI" id="CHEBI:85452"/>
        <dbReference type="ChEBI" id="CHEBI:85454"/>
        <dbReference type="EC" id="2.1.1.37"/>
    </reaction>
</comment>
<dbReference type="Gene3D" id="3.40.50.150">
    <property type="entry name" value="Vaccinia Virus protein VP39"/>
    <property type="match status" value="1"/>
</dbReference>
<accession>A0ABD3NEQ2</accession>
<name>A0ABD3NEQ2_9STRA</name>
<evidence type="ECO:0000313" key="9">
    <source>
        <dbReference type="Proteomes" id="UP001530400"/>
    </source>
</evidence>
<dbReference type="InterPro" id="IPR018117">
    <property type="entry name" value="C5_DNA_meth_AS"/>
</dbReference>
<evidence type="ECO:0000313" key="8">
    <source>
        <dbReference type="EMBL" id="KAL3774029.1"/>
    </source>
</evidence>
<evidence type="ECO:0000256" key="6">
    <source>
        <dbReference type="RuleBase" id="RU000417"/>
    </source>
</evidence>
<keyword evidence="3 4" id="KW-0949">S-adenosyl-L-methionine</keyword>
<dbReference type="InterPro" id="IPR001525">
    <property type="entry name" value="C5_MeTfrase"/>
</dbReference>
<dbReference type="AlphaFoldDB" id="A0ABD3NEQ2"/>
<organism evidence="8 9">
    <name type="scientific">Cyclotella atomus</name>
    <dbReference type="NCBI Taxonomy" id="382360"/>
    <lineage>
        <taxon>Eukaryota</taxon>
        <taxon>Sar</taxon>
        <taxon>Stramenopiles</taxon>
        <taxon>Ochrophyta</taxon>
        <taxon>Bacillariophyta</taxon>
        <taxon>Coscinodiscophyceae</taxon>
        <taxon>Thalassiosirophycidae</taxon>
        <taxon>Stephanodiscales</taxon>
        <taxon>Stephanodiscaceae</taxon>
        <taxon>Cyclotella</taxon>
    </lineage>
</organism>
<feature type="active site" evidence="4">
    <location>
        <position position="259"/>
    </location>
</feature>
<evidence type="ECO:0000256" key="5">
    <source>
        <dbReference type="RuleBase" id="RU000416"/>
    </source>
</evidence>
<keyword evidence="2 4" id="KW-0808">Transferase</keyword>
<feature type="compositionally biased region" description="Basic and acidic residues" evidence="7">
    <location>
        <begin position="7"/>
        <end position="29"/>
    </location>
</feature>
<dbReference type="PROSITE" id="PS00094">
    <property type="entry name" value="C5_MTASE_1"/>
    <property type="match status" value="1"/>
</dbReference>
<dbReference type="Proteomes" id="UP001530400">
    <property type="component" value="Unassembled WGS sequence"/>
</dbReference>